<dbReference type="EMBL" id="JALLPB020000912">
    <property type="protein sequence ID" value="KAL3806013.1"/>
    <property type="molecule type" value="Genomic_DNA"/>
</dbReference>
<accession>A0ABD3R0N3</accession>
<evidence type="ECO:0000313" key="2">
    <source>
        <dbReference type="Proteomes" id="UP001530377"/>
    </source>
</evidence>
<evidence type="ECO:0008006" key="3">
    <source>
        <dbReference type="Google" id="ProtNLM"/>
    </source>
</evidence>
<proteinExistence type="predicted"/>
<name>A0ABD3R0N3_9STRA</name>
<sequence length="205" mass="22882">MPLAFPSPSHADFAPGGTLLDREVSVTHGNPEASTSRSRDNSNVLFDRDNYYKFGSGAPWIYPPGSIDFPKTMPFVPNQRRYDALRRYGSRIIACRDAIVEIGDASTVDVVPGRDDPMYQLRALGLFANSLLATENTGTTNELMLARWYVNEMYLRIDDYRNALSRGDVADARACYDILVKATNSYLSLMNRSISSKVGDKFGYI</sequence>
<dbReference type="AlphaFoldDB" id="A0ABD3R0N3"/>
<comment type="caution">
    <text evidence="1">The sequence shown here is derived from an EMBL/GenBank/DDBJ whole genome shotgun (WGS) entry which is preliminary data.</text>
</comment>
<organism evidence="1 2">
    <name type="scientific">Cyclostephanos tholiformis</name>
    <dbReference type="NCBI Taxonomy" id="382380"/>
    <lineage>
        <taxon>Eukaryota</taxon>
        <taxon>Sar</taxon>
        <taxon>Stramenopiles</taxon>
        <taxon>Ochrophyta</taxon>
        <taxon>Bacillariophyta</taxon>
        <taxon>Coscinodiscophyceae</taxon>
        <taxon>Thalassiosirophycidae</taxon>
        <taxon>Stephanodiscales</taxon>
        <taxon>Stephanodiscaceae</taxon>
        <taxon>Cyclostephanos</taxon>
    </lineage>
</organism>
<evidence type="ECO:0000313" key="1">
    <source>
        <dbReference type="EMBL" id="KAL3806013.1"/>
    </source>
</evidence>
<reference evidence="1 2" key="1">
    <citation type="submission" date="2024-10" db="EMBL/GenBank/DDBJ databases">
        <title>Updated reference genomes for cyclostephanoid diatoms.</title>
        <authorList>
            <person name="Roberts W.R."/>
            <person name="Alverson A.J."/>
        </authorList>
    </citation>
    <scope>NUCLEOTIDE SEQUENCE [LARGE SCALE GENOMIC DNA]</scope>
    <source>
        <strain evidence="1 2">AJA228-03</strain>
    </source>
</reference>
<gene>
    <name evidence="1" type="ORF">ACHAXA_010776</name>
</gene>
<keyword evidence="2" id="KW-1185">Reference proteome</keyword>
<dbReference type="Proteomes" id="UP001530377">
    <property type="component" value="Unassembled WGS sequence"/>
</dbReference>
<protein>
    <recommendedName>
        <fullName evidence="3">Coat protein</fullName>
    </recommendedName>
</protein>